<name>A0A2P8G7T0_9BACT</name>
<organism evidence="1 2">
    <name type="scientific">Chitinophaga ginsengisoli</name>
    <dbReference type="NCBI Taxonomy" id="363837"/>
    <lineage>
        <taxon>Bacteria</taxon>
        <taxon>Pseudomonadati</taxon>
        <taxon>Bacteroidota</taxon>
        <taxon>Chitinophagia</taxon>
        <taxon>Chitinophagales</taxon>
        <taxon>Chitinophagaceae</taxon>
        <taxon>Chitinophaga</taxon>
    </lineage>
</organism>
<keyword evidence="2" id="KW-1185">Reference proteome</keyword>
<evidence type="ECO:0000313" key="1">
    <source>
        <dbReference type="EMBL" id="PSL30043.1"/>
    </source>
</evidence>
<comment type="caution">
    <text evidence="1">The sequence shown here is derived from an EMBL/GenBank/DDBJ whole genome shotgun (WGS) entry which is preliminary data.</text>
</comment>
<evidence type="ECO:0000313" key="2">
    <source>
        <dbReference type="Proteomes" id="UP000240978"/>
    </source>
</evidence>
<dbReference type="Proteomes" id="UP000240978">
    <property type="component" value="Unassembled WGS sequence"/>
</dbReference>
<dbReference type="AlphaFoldDB" id="A0A2P8G7T0"/>
<gene>
    <name evidence="1" type="ORF">CLV42_106380</name>
</gene>
<accession>A0A2P8G7T0</accession>
<sequence length="44" mass="5040">MIEVLPGKKCKLKYLKSISFKVAVCGPCRDLIEALKTFCLYFEL</sequence>
<proteinExistence type="predicted"/>
<protein>
    <submittedName>
        <fullName evidence="1">Uncharacterized protein</fullName>
    </submittedName>
</protein>
<reference evidence="1 2" key="1">
    <citation type="submission" date="2018-03" db="EMBL/GenBank/DDBJ databases">
        <title>Genomic Encyclopedia of Archaeal and Bacterial Type Strains, Phase II (KMG-II): from individual species to whole genera.</title>
        <authorList>
            <person name="Goeker M."/>
        </authorList>
    </citation>
    <scope>NUCLEOTIDE SEQUENCE [LARGE SCALE GENOMIC DNA]</scope>
    <source>
        <strain evidence="1 2">DSM 18107</strain>
    </source>
</reference>
<dbReference type="EMBL" id="PYGK01000006">
    <property type="protein sequence ID" value="PSL30043.1"/>
    <property type="molecule type" value="Genomic_DNA"/>
</dbReference>